<protein>
    <recommendedName>
        <fullName evidence="4">Pilus assembly protein TadE</fullName>
    </recommendedName>
</protein>
<keyword evidence="3" id="KW-1185">Reference proteome</keyword>
<evidence type="ECO:0008006" key="4">
    <source>
        <dbReference type="Google" id="ProtNLM"/>
    </source>
</evidence>
<keyword evidence="1" id="KW-0472">Membrane</keyword>
<dbReference type="Proteomes" id="UP000244928">
    <property type="component" value="Chromosome"/>
</dbReference>
<accession>A0A2S1R4T4</accession>
<dbReference type="EMBL" id="CP015449">
    <property type="protein sequence ID" value="AWH91264.1"/>
    <property type="molecule type" value="Genomic_DNA"/>
</dbReference>
<organism evidence="2 3">
    <name type="scientific">Dietzia lutea</name>
    <dbReference type="NCBI Taxonomy" id="546160"/>
    <lineage>
        <taxon>Bacteria</taxon>
        <taxon>Bacillati</taxon>
        <taxon>Actinomycetota</taxon>
        <taxon>Actinomycetes</taxon>
        <taxon>Mycobacteriales</taxon>
        <taxon>Dietziaceae</taxon>
        <taxon>Dietzia</taxon>
    </lineage>
</organism>
<evidence type="ECO:0000256" key="1">
    <source>
        <dbReference type="SAM" id="Phobius"/>
    </source>
</evidence>
<dbReference type="KEGG" id="dlu:A6035_02765"/>
<evidence type="ECO:0000313" key="2">
    <source>
        <dbReference type="EMBL" id="AWH91264.1"/>
    </source>
</evidence>
<keyword evidence="1" id="KW-1133">Transmembrane helix</keyword>
<keyword evidence="1" id="KW-0812">Transmembrane</keyword>
<gene>
    <name evidence="2" type="ORF">A6035_02765</name>
</gene>
<feature type="transmembrane region" description="Helical" evidence="1">
    <location>
        <begin position="22"/>
        <end position="44"/>
    </location>
</feature>
<proteinExistence type="predicted"/>
<sequence length="120" mass="11516">MTVPRRLHAAATRDDGSVTVEAALGIASLVVVVALAAAGAGAALTQIRVVDAAREAARVAAMSGAEEGTAAGRVAAPGADVSVTGAGGSVTAEVVAPARGLRGVELRGRAVARAEPGVAP</sequence>
<reference evidence="2 3" key="1">
    <citation type="submission" date="2016-04" db="EMBL/GenBank/DDBJ databases">
        <title>Complete genome sequence of Dietzia lutea YIM 80766T, a strain isolated from desert soil in Egypt.</title>
        <authorList>
            <person name="Zhao J."/>
            <person name="Hu B."/>
            <person name="Geng S."/>
            <person name="Nie Y."/>
            <person name="Tang Y."/>
        </authorList>
    </citation>
    <scope>NUCLEOTIDE SEQUENCE [LARGE SCALE GENOMIC DNA]</scope>
    <source>
        <strain evidence="2 3">YIM 80766</strain>
    </source>
</reference>
<evidence type="ECO:0000313" key="3">
    <source>
        <dbReference type="Proteomes" id="UP000244928"/>
    </source>
</evidence>
<dbReference type="InterPro" id="IPR049790">
    <property type="entry name" value="Rv3655c/TadE"/>
</dbReference>
<dbReference type="NCBIfam" id="NF041390">
    <property type="entry name" value="TadE_Rv3655c"/>
    <property type="match status" value="1"/>
</dbReference>
<name>A0A2S1R4T4_9ACTN</name>
<dbReference type="AlphaFoldDB" id="A0A2S1R4T4"/>